<organism evidence="1 2">
    <name type="scientific">Prunus dulcis</name>
    <name type="common">Almond</name>
    <name type="synonym">Amygdalus dulcis</name>
    <dbReference type="NCBI Taxonomy" id="3755"/>
    <lineage>
        <taxon>Eukaryota</taxon>
        <taxon>Viridiplantae</taxon>
        <taxon>Streptophyta</taxon>
        <taxon>Embryophyta</taxon>
        <taxon>Tracheophyta</taxon>
        <taxon>Spermatophyta</taxon>
        <taxon>Magnoliopsida</taxon>
        <taxon>eudicotyledons</taxon>
        <taxon>Gunneridae</taxon>
        <taxon>Pentapetalae</taxon>
        <taxon>rosids</taxon>
        <taxon>fabids</taxon>
        <taxon>Rosales</taxon>
        <taxon>Rosaceae</taxon>
        <taxon>Amygdaloideae</taxon>
        <taxon>Amygdaleae</taxon>
        <taxon>Prunus</taxon>
    </lineage>
</organism>
<dbReference type="InterPro" id="IPR004242">
    <property type="entry name" value="Transposase_21"/>
</dbReference>
<dbReference type="PANTHER" id="PTHR10775:SF179">
    <property type="entry name" value="TRANSPOSON, EN_SPM-LIKE, TRANSPOSASE-ASSOCIATED DOMAIN PROTEIN"/>
    <property type="match status" value="1"/>
</dbReference>
<sequence length="133" mass="15217">MMLTLLISGPKQPKNDIDVPLIDDLKSLWNGIRGVYDAHIGEYFTLRGVLLWTINDFSAYGNLSGCVVKGYKANKICDNDTPSHRFKNGHKIYYIRHRKWLPINHPCRRHRAAFNGKPEYGTPPKPLIGEEVL</sequence>
<gene>
    <name evidence="1" type="ORF">L3X38_003462</name>
</gene>
<accession>A0AAD4ZM38</accession>
<dbReference type="Proteomes" id="UP001054821">
    <property type="component" value="Chromosome 1"/>
</dbReference>
<comment type="caution">
    <text evidence="1">The sequence shown here is derived from an EMBL/GenBank/DDBJ whole genome shotgun (WGS) entry which is preliminary data.</text>
</comment>
<dbReference type="AlphaFoldDB" id="A0AAD4ZM38"/>
<dbReference type="EMBL" id="JAJFAZ020000001">
    <property type="protein sequence ID" value="KAI5350571.1"/>
    <property type="molecule type" value="Genomic_DNA"/>
</dbReference>
<reference evidence="1 2" key="1">
    <citation type="journal article" date="2022" name="G3 (Bethesda)">
        <title>Whole-genome sequence and methylome profiling of the almond [Prunus dulcis (Mill.) D.A. Webb] cultivar 'Nonpareil'.</title>
        <authorList>
            <person name="D'Amico-Willman K.M."/>
            <person name="Ouma W.Z."/>
            <person name="Meulia T."/>
            <person name="Sideli G.M."/>
            <person name="Gradziel T.M."/>
            <person name="Fresnedo-Ramirez J."/>
        </authorList>
    </citation>
    <scope>NUCLEOTIDE SEQUENCE [LARGE SCALE GENOMIC DNA]</scope>
    <source>
        <strain evidence="1">Clone GOH B32 T37-40</strain>
    </source>
</reference>
<dbReference type="PANTHER" id="PTHR10775">
    <property type="entry name" value="OS08G0208400 PROTEIN"/>
    <property type="match status" value="1"/>
</dbReference>
<keyword evidence="2" id="KW-1185">Reference proteome</keyword>
<dbReference type="Pfam" id="PF02992">
    <property type="entry name" value="Transposase_21"/>
    <property type="match status" value="1"/>
</dbReference>
<name>A0AAD4ZM38_PRUDU</name>
<protein>
    <submittedName>
        <fullName evidence="1">Uncharacterized protein</fullName>
    </submittedName>
</protein>
<proteinExistence type="predicted"/>
<evidence type="ECO:0000313" key="1">
    <source>
        <dbReference type="EMBL" id="KAI5350571.1"/>
    </source>
</evidence>
<evidence type="ECO:0000313" key="2">
    <source>
        <dbReference type="Proteomes" id="UP001054821"/>
    </source>
</evidence>